<feature type="compositionally biased region" description="Gly residues" evidence="1">
    <location>
        <begin position="307"/>
        <end position="324"/>
    </location>
</feature>
<evidence type="ECO:0000256" key="1">
    <source>
        <dbReference type="SAM" id="MobiDB-lite"/>
    </source>
</evidence>
<name>A0A0G4GGN4_VITBC</name>
<dbReference type="VEuPathDB" id="CryptoDB:Vbra_822"/>
<organism evidence="2 3">
    <name type="scientific">Vitrella brassicaformis (strain CCMP3155)</name>
    <dbReference type="NCBI Taxonomy" id="1169540"/>
    <lineage>
        <taxon>Eukaryota</taxon>
        <taxon>Sar</taxon>
        <taxon>Alveolata</taxon>
        <taxon>Colpodellida</taxon>
        <taxon>Vitrellaceae</taxon>
        <taxon>Vitrella</taxon>
    </lineage>
</organism>
<dbReference type="PhylomeDB" id="A0A0G4GGN4"/>
<feature type="compositionally biased region" description="Gly residues" evidence="1">
    <location>
        <begin position="387"/>
        <end position="398"/>
    </location>
</feature>
<dbReference type="AlphaFoldDB" id="A0A0G4GGN4"/>
<reference evidence="2 3" key="1">
    <citation type="submission" date="2014-11" db="EMBL/GenBank/DDBJ databases">
        <authorList>
            <person name="Zhu J."/>
            <person name="Qi W."/>
            <person name="Song R."/>
        </authorList>
    </citation>
    <scope>NUCLEOTIDE SEQUENCE [LARGE SCALE GENOMIC DNA]</scope>
</reference>
<dbReference type="InParanoid" id="A0A0G4GGN4"/>
<evidence type="ECO:0000313" key="2">
    <source>
        <dbReference type="EMBL" id="CEM28796.1"/>
    </source>
</evidence>
<feature type="region of interest" description="Disordered" evidence="1">
    <location>
        <begin position="303"/>
        <end position="324"/>
    </location>
</feature>
<protein>
    <submittedName>
        <fullName evidence="2">Uncharacterized protein</fullName>
    </submittedName>
</protein>
<dbReference type="Proteomes" id="UP000041254">
    <property type="component" value="Unassembled WGS sequence"/>
</dbReference>
<feature type="region of interest" description="Disordered" evidence="1">
    <location>
        <begin position="376"/>
        <end position="398"/>
    </location>
</feature>
<proteinExistence type="predicted"/>
<keyword evidence="3" id="KW-1185">Reference proteome</keyword>
<gene>
    <name evidence="2" type="ORF">Vbra_822</name>
</gene>
<sequence length="498" mass="54762">MSVDVKAMAEAFAKAIGQEMAKAQGASVTDITQAVVAALGNGGQTGGFPSKPMTEMAKLDTPKFSGEPAEWYDFYMKLHGLMTARSLEALLPMTEAERDAAPGLWETETDDTLPFSSSASSTDQQPNCRPTKEHNALRNLRNLWSLLVVCCQGRAQEIVHAAMAEWKGDKDKEGNGAELFFRLASAYAADRDAMKSKAVEDVMNYEMTSIDVPLELARFNKLCGQANSLGQEVNDLMKIGIMKKAITKTALEDFIKYLHGTPALREWQLFQQRLQEYAGDHNRESGNISMSANVKSWSNNNMSGRGISRGRGGNGRGGFAGGNGQADNSKPLTLLLCDYCQKTHKRGWKHCWVLKSDEERNRVEWSGGWVPPAYRSRGGRGYQPSRGGRGAFRGRGGGGRSYHTNAAFEDENSPVFEESYVTDETHGISMASQTRVKEVSDDTGGSEGDAIIETRVAATLSDKKDNRIIADSGAWKHCMFDKGNFLTLTPTKRYRFAR</sequence>
<dbReference type="EMBL" id="CDMY01000659">
    <property type="protein sequence ID" value="CEM28796.1"/>
    <property type="molecule type" value="Genomic_DNA"/>
</dbReference>
<feature type="compositionally biased region" description="Polar residues" evidence="1">
    <location>
        <begin position="114"/>
        <end position="128"/>
    </location>
</feature>
<feature type="region of interest" description="Disordered" evidence="1">
    <location>
        <begin position="107"/>
        <end position="131"/>
    </location>
</feature>
<evidence type="ECO:0000313" key="3">
    <source>
        <dbReference type="Proteomes" id="UP000041254"/>
    </source>
</evidence>
<accession>A0A0G4GGN4</accession>